<comment type="cofactor">
    <cofactor evidence="4">
        <name>a divalent metal cation</name>
        <dbReference type="ChEBI" id="CHEBI:60240"/>
    </cofactor>
</comment>
<dbReference type="InterPro" id="IPR029001">
    <property type="entry name" value="ITPase-like_fam"/>
</dbReference>
<dbReference type="HAMAP" id="MF_00528">
    <property type="entry name" value="Maf"/>
    <property type="match status" value="1"/>
</dbReference>
<dbReference type="AlphaFoldDB" id="A0A1Q2SRZ9"/>
<keyword evidence="2 4" id="KW-0963">Cytoplasm</keyword>
<evidence type="ECO:0000256" key="4">
    <source>
        <dbReference type="HAMAP-Rule" id="MF_00528"/>
    </source>
</evidence>
<dbReference type="EC" id="3.6.1.-" evidence="4"/>
<dbReference type="GO" id="GO:0047429">
    <property type="term" value="F:nucleoside triphosphate diphosphatase activity"/>
    <property type="evidence" value="ECO:0007669"/>
    <property type="project" value="InterPro"/>
</dbReference>
<sequence length="211" mass="23400">MIPILQISLIMVSLILASSSPFKKTLLAKLGLAFTTRSPKIDESRKTSETPEQLVYRLAQRKAREIAKTHSGLIIASDQVATLNDGFNTDDKVLTKPKNHENAIKQLQQSSGNTVTSITSLALLNTNTNNIQTKVETFKVIFKDLNIEQIEYYLKKETPYNCAGSFKSESLGISLFKRMIGDDPNSLVGLPLIQLITMLENEGIEILTDNS</sequence>
<comment type="subcellular location">
    <subcellularLocation>
        <location evidence="1 4">Cytoplasm</location>
    </subcellularLocation>
</comment>
<evidence type="ECO:0000256" key="1">
    <source>
        <dbReference type="ARBA" id="ARBA00004496"/>
    </source>
</evidence>
<dbReference type="SUPFAM" id="SSF52972">
    <property type="entry name" value="ITPase-like"/>
    <property type="match status" value="1"/>
</dbReference>
<dbReference type="NCBIfam" id="TIGR00172">
    <property type="entry name" value="maf"/>
    <property type="match status" value="1"/>
</dbReference>
<dbReference type="PANTHER" id="PTHR43213:SF10">
    <property type="entry name" value="7-METHYL-GTP PYROPHOSPHATASE"/>
    <property type="match status" value="1"/>
</dbReference>
<dbReference type="Gene3D" id="3.90.950.10">
    <property type="match status" value="1"/>
</dbReference>
<feature type="site" description="Important for substrate specificity" evidence="4">
    <location>
        <position position="169"/>
    </location>
</feature>
<feature type="active site" description="Proton acceptor" evidence="4">
    <location>
        <position position="78"/>
    </location>
</feature>
<comment type="catalytic activity">
    <reaction evidence="4">
        <text>N(7)-methyl-GTP + H2O = N(7)-methyl-GMP + diphosphate + H(+)</text>
        <dbReference type="Rhea" id="RHEA:58744"/>
        <dbReference type="ChEBI" id="CHEBI:15377"/>
        <dbReference type="ChEBI" id="CHEBI:15378"/>
        <dbReference type="ChEBI" id="CHEBI:33019"/>
        <dbReference type="ChEBI" id="CHEBI:58285"/>
        <dbReference type="ChEBI" id="CHEBI:87133"/>
    </reaction>
</comment>
<comment type="function">
    <text evidence="4">Nucleoside triphosphate pyrophosphatase that hydrolyzes 7-methyl-GTP (m(7)GTP). May have a dual role in cell division arrest and in preventing the incorporation of modified nucleotides into cellular nucleic acids.</text>
</comment>
<accession>A0A1Q2SRZ9</accession>
<dbReference type="PIRSF" id="PIRSF006305">
    <property type="entry name" value="Maf"/>
    <property type="match status" value="1"/>
</dbReference>
<dbReference type="CDD" id="cd00555">
    <property type="entry name" value="Maf"/>
    <property type="match status" value="1"/>
</dbReference>
<feature type="site" description="Important for substrate specificity" evidence="4">
    <location>
        <position position="79"/>
    </location>
</feature>
<keyword evidence="4" id="KW-0546">Nucleotide metabolism</keyword>
<keyword evidence="3 4" id="KW-0378">Hydrolase</keyword>
<evidence type="ECO:0000313" key="5">
    <source>
        <dbReference type="EMBL" id="BAW82110.1"/>
    </source>
</evidence>
<dbReference type="GO" id="GO:0005737">
    <property type="term" value="C:cytoplasm"/>
    <property type="evidence" value="ECO:0007669"/>
    <property type="project" value="UniProtKB-SubCell"/>
</dbReference>
<dbReference type="EMBL" id="AB911359">
    <property type="protein sequence ID" value="BAW82110.1"/>
    <property type="molecule type" value="Genomic_DNA"/>
</dbReference>
<evidence type="ECO:0000256" key="2">
    <source>
        <dbReference type="ARBA" id="ARBA00022490"/>
    </source>
</evidence>
<reference evidence="5" key="1">
    <citation type="journal article" date="2017" name="PLoS ONE">
        <title>Loss of genes related to Nucleotide Excision Repair (NER) and implications for reductive genome evolution in symbionts of deep-sea vesicomyid clams.</title>
        <authorList>
            <person name="Shimamura S."/>
            <person name="Kaneko T."/>
            <person name="Ozawa G."/>
            <person name="Nishino-Matsumoto M."/>
            <person name="Koshiishi T."/>
            <person name="Takaki Y."/>
            <person name="Kato C."/>
            <person name="Takai K."/>
            <person name="Yoshida T."/>
            <person name="Fujikura K."/>
            <person name="Barry J.P."/>
            <person name="Maruyama T."/>
        </authorList>
    </citation>
    <scope>NUCLEOTIDE SEQUENCE</scope>
</reference>
<feature type="site" description="Important for substrate specificity" evidence="4">
    <location>
        <position position="22"/>
    </location>
</feature>
<name>A0A1Q2SRZ9_UNCXX</name>
<gene>
    <name evidence="5" type="primary">maf</name>
</gene>
<protein>
    <recommendedName>
        <fullName evidence="4">7-methyl-GTP pyrophosphatase</fullName>
        <shortName evidence="4">m(7)GTP pyrophosphatase</shortName>
        <ecNumber evidence="4">3.6.1.-</ecNumber>
    </recommendedName>
</protein>
<evidence type="ECO:0000256" key="3">
    <source>
        <dbReference type="ARBA" id="ARBA00022801"/>
    </source>
</evidence>
<organism evidence="5">
    <name type="scientific">Calyptogena fausta symbiont</name>
    <dbReference type="NCBI Taxonomy" id="596094"/>
    <lineage>
        <taxon>Bacteria</taxon>
    </lineage>
</organism>
<dbReference type="InterPro" id="IPR003697">
    <property type="entry name" value="Maf-like"/>
</dbReference>
<dbReference type="PANTHER" id="PTHR43213">
    <property type="entry name" value="BIFUNCTIONAL DTTP/UTP PYROPHOSPHATASE/METHYLTRANSFERASE PROTEIN-RELATED"/>
    <property type="match status" value="1"/>
</dbReference>
<comment type="similarity">
    <text evidence="4">Belongs to the Maf family. YceF subfamily.</text>
</comment>
<proteinExistence type="inferred from homology"/>
<dbReference type="Pfam" id="PF02545">
    <property type="entry name" value="Maf"/>
    <property type="match status" value="1"/>
</dbReference>
<comment type="caution">
    <text evidence="4">Lacks conserved residue(s) required for the propagation of feature annotation.</text>
</comment>
<dbReference type="GO" id="GO:0009117">
    <property type="term" value="P:nucleotide metabolic process"/>
    <property type="evidence" value="ECO:0007669"/>
    <property type="project" value="UniProtKB-KW"/>
</dbReference>